<dbReference type="Gene3D" id="6.10.250.3150">
    <property type="match status" value="1"/>
</dbReference>
<dbReference type="RefSeq" id="WP_090411244.1">
    <property type="nucleotide sequence ID" value="NZ_FNOY01000003.1"/>
</dbReference>
<dbReference type="FunFam" id="2.70.70.10:FF:000003">
    <property type="entry name" value="Murein hydrolase activator EnvC"/>
    <property type="match status" value="1"/>
</dbReference>
<keyword evidence="4" id="KW-0378">Hydrolase</keyword>
<dbReference type="PANTHER" id="PTHR21666">
    <property type="entry name" value="PEPTIDASE-RELATED"/>
    <property type="match status" value="1"/>
</dbReference>
<keyword evidence="2" id="KW-0732">Signal</keyword>
<feature type="signal peptide" evidence="2">
    <location>
        <begin position="1"/>
        <end position="25"/>
    </location>
</feature>
<dbReference type="InterPro" id="IPR016047">
    <property type="entry name" value="M23ase_b-sheet_dom"/>
</dbReference>
<keyword evidence="1" id="KW-0175">Coiled coil</keyword>
<dbReference type="Pfam" id="PF01551">
    <property type="entry name" value="Peptidase_M23"/>
    <property type="match status" value="1"/>
</dbReference>
<feature type="domain" description="M23ase beta-sheet core" evidence="3">
    <location>
        <begin position="307"/>
        <end position="401"/>
    </location>
</feature>
<dbReference type="OrthoDB" id="9784703at2"/>
<evidence type="ECO:0000313" key="4">
    <source>
        <dbReference type="EMBL" id="SDX52793.1"/>
    </source>
</evidence>
<gene>
    <name evidence="4" type="ORF">SAMN05421881_10036</name>
</gene>
<dbReference type="Gene3D" id="2.70.70.10">
    <property type="entry name" value="Glucose Permease (Domain IIA)"/>
    <property type="match status" value="1"/>
</dbReference>
<dbReference type="InterPro" id="IPR050570">
    <property type="entry name" value="Cell_wall_metabolism_enzyme"/>
</dbReference>
<reference evidence="4 5" key="1">
    <citation type="submission" date="2016-10" db="EMBL/GenBank/DDBJ databases">
        <authorList>
            <person name="de Groot N.N."/>
        </authorList>
    </citation>
    <scope>NUCLEOTIDE SEQUENCE [LARGE SCALE GENOMIC DNA]</scope>
    <source>
        <strain evidence="4 5">Nm1</strain>
    </source>
</reference>
<dbReference type="Proteomes" id="UP000198640">
    <property type="component" value="Unassembled WGS sequence"/>
</dbReference>
<dbReference type="AlphaFoldDB" id="A0A1H3CF85"/>
<accession>A0A1H3CF85</accession>
<dbReference type="InterPro" id="IPR011055">
    <property type="entry name" value="Dup_hybrid_motif"/>
</dbReference>
<sequence length="408" mass="45814">MRLLPQVLSLLLLLNPCCILSSAAAQSNQDNKKQLRDLQGRISTLQKDLAQKESSKNEAADALRDSERAISDIQRQLVKLAKQRQNVQTQLAQLQAQSAQLEQQISLKQAQLGQLIYHQHLTGREEHLPLLLKQQDPNALMRKLHYYGYLVRARSEHIDSLRDQMHELDALTKESLAKQRKLERIQQAQLSQKNRLEQEKTKRAALLAKLSEAIEQQRNEITTLRQDEQRLTELIAQINKLLAQRKAAAAAAAAAKQSSKSPRLRNEQLPDAGKQRGVFASLKGKLRLPVRGELVNRFGSPREGSVKWKGLFIRARGGNEVKAIANGQVVFADWLRGFGNLLIVDHGGDYMSLYGNNEAIYKRVGDKVKTGDTIAAVGNSGGNAETGLYFELRYQGKPFDPLTWAKIE</sequence>
<evidence type="ECO:0000259" key="3">
    <source>
        <dbReference type="Pfam" id="PF01551"/>
    </source>
</evidence>
<dbReference type="STRING" id="44576.SAMN05421881_10036"/>
<keyword evidence="5" id="KW-1185">Reference proteome</keyword>
<dbReference type="GO" id="GO:0004222">
    <property type="term" value="F:metalloendopeptidase activity"/>
    <property type="evidence" value="ECO:0007669"/>
    <property type="project" value="TreeGrafter"/>
</dbReference>
<dbReference type="EMBL" id="FNOY01000003">
    <property type="protein sequence ID" value="SDX52793.1"/>
    <property type="molecule type" value="Genomic_DNA"/>
</dbReference>
<feature type="chain" id="PRO_5011467533" evidence="2">
    <location>
        <begin position="26"/>
        <end position="408"/>
    </location>
</feature>
<dbReference type="SUPFAM" id="SSF51261">
    <property type="entry name" value="Duplicated hybrid motif"/>
    <property type="match status" value="1"/>
</dbReference>
<dbReference type="PANTHER" id="PTHR21666:SF270">
    <property type="entry name" value="MUREIN HYDROLASE ACTIVATOR ENVC"/>
    <property type="match status" value="1"/>
</dbReference>
<feature type="coiled-coil region" evidence="1">
    <location>
        <begin position="168"/>
        <end position="251"/>
    </location>
</feature>
<organism evidence="4 5">
    <name type="scientific">Nitrosomonas halophila</name>
    <dbReference type="NCBI Taxonomy" id="44576"/>
    <lineage>
        <taxon>Bacteria</taxon>
        <taxon>Pseudomonadati</taxon>
        <taxon>Pseudomonadota</taxon>
        <taxon>Betaproteobacteria</taxon>
        <taxon>Nitrosomonadales</taxon>
        <taxon>Nitrosomonadaceae</taxon>
        <taxon>Nitrosomonas</taxon>
    </lineage>
</organism>
<feature type="coiled-coil region" evidence="1">
    <location>
        <begin position="28"/>
        <end position="111"/>
    </location>
</feature>
<dbReference type="CDD" id="cd12797">
    <property type="entry name" value="M23_peptidase"/>
    <property type="match status" value="1"/>
</dbReference>
<evidence type="ECO:0000313" key="5">
    <source>
        <dbReference type="Proteomes" id="UP000198640"/>
    </source>
</evidence>
<evidence type="ECO:0000256" key="1">
    <source>
        <dbReference type="SAM" id="Coils"/>
    </source>
</evidence>
<name>A0A1H3CF85_9PROT</name>
<proteinExistence type="predicted"/>
<evidence type="ECO:0000256" key="2">
    <source>
        <dbReference type="SAM" id="SignalP"/>
    </source>
</evidence>
<protein>
    <submittedName>
        <fullName evidence="4">Septal ring factor EnvC, activator of murein hydrolases AmiA and AmiB</fullName>
    </submittedName>
</protein>